<reference evidence="3 4" key="1">
    <citation type="journal article" date="2019" name="Sci. Rep.">
        <title>A high-quality genome of Eragrostis curvula grass provides insights into Poaceae evolution and supports new strategies to enhance forage quality.</title>
        <authorList>
            <person name="Carballo J."/>
            <person name="Santos B.A.C.M."/>
            <person name="Zappacosta D."/>
            <person name="Garbus I."/>
            <person name="Selva J.P."/>
            <person name="Gallo C.A."/>
            <person name="Diaz A."/>
            <person name="Albertini E."/>
            <person name="Caccamo M."/>
            <person name="Echenique V."/>
        </authorList>
    </citation>
    <scope>NUCLEOTIDE SEQUENCE [LARGE SCALE GENOMIC DNA]</scope>
    <source>
        <strain evidence="4">cv. Victoria</strain>
        <tissue evidence="3">Leaf</tissue>
    </source>
</reference>
<feature type="compositionally biased region" description="Basic and acidic residues" evidence="1">
    <location>
        <begin position="479"/>
        <end position="492"/>
    </location>
</feature>
<dbReference type="PANTHER" id="PTHR34223:SF80">
    <property type="entry name" value="OS11G0205900 PROTEIN"/>
    <property type="match status" value="1"/>
</dbReference>
<dbReference type="InterPro" id="IPR036047">
    <property type="entry name" value="F-box-like_dom_sf"/>
</dbReference>
<proteinExistence type="predicted"/>
<protein>
    <recommendedName>
        <fullName evidence="2">F-box domain-containing protein</fullName>
    </recommendedName>
</protein>
<dbReference type="SUPFAM" id="SSF81383">
    <property type="entry name" value="F-box domain"/>
    <property type="match status" value="3"/>
</dbReference>
<evidence type="ECO:0000313" key="3">
    <source>
        <dbReference type="EMBL" id="TVU26432.1"/>
    </source>
</evidence>
<dbReference type="InterPro" id="IPR001810">
    <property type="entry name" value="F-box_dom"/>
</dbReference>
<dbReference type="Pfam" id="PF00646">
    <property type="entry name" value="F-box"/>
    <property type="match status" value="3"/>
</dbReference>
<sequence length="1355" mass="155076">TSIPQTGGLRQAIRAFRRAVSSRAARGRRGQRRVAASSRSSRRVANPAAGRPFAAEVHARNQFDLMPQKAARLEVDGDRFSVLPDAILQHVLSFLPAQDAVRTCILARRWRHLWKLTTGLRLWYDAKARTSVQKFQLFVDHLMLLRGRAPLETCDIRFYSYFNQVDKVRLNLWIRHAVMCQIQMLRLDFMRYFRMPPAFDTHRDSFDLDDLPFVSRHLTRLELCNVNLGNRFVNFSSCPSLEHLSIEHCYLCYANEMSSGSLKSLSIRHCCFNNNTRIQFPNLVSLHMDARLYIIPVLERMPSLKEAFIRDTVLGDECDSKQFPTFSKLKTLLLNDQWCVAPDFHALTCILKHSPVLENLTLQLFPKGSQHNVEIVGRYNPVMKSDTISESLKAIEVKCNVVDEKVHEILRISRDFMCGFPWLIGFGPDRDVHGPKWHGFSIEHKTHVHGFPFQVGGRRRGLSEDLEQSTQEKSPASWRWRDEARTQRRASDSIGDRKLRLFDEMPRCKRHQKDKAAAPPAAGGDGMDALPEDVLAHILGFLPPEEAVRTCVLSQRWRHLWKSATGLHIFGSDDMFLGSVEKLQKFMYHLLGARAGSGLDACELILGHFSCGMWPLPDDLFDDDVQRCICQWFRHAVACRVRILKLRLLVEGVCTGNHWLELNGQPVASEYLTRLELGGVEVHSGFLRLSTCPALEHLVLESCDLLSLDWRISSASLKFLSITDSGFNPEIRNCIDAPNLVSLHLDEVWGRVPVLESMPSLTDAFIRITRGFDTCKHEYPSCMDCDCESCDTSIRIGGNNSPVLLKGLLEARNLTLISEPRKFIFKRDLRWCPTFSKLKTLLLNDYWCVPNDFRPLACILECSPVLEKLTLQLSSKWPKHEAQTERSVVPMEGSAAISEHLKIVEVKCQVNENRIHKLSLFLCAFNMCVSYEQACEETSVDSASASSHAYARRPFDEMPPGKRKKEGKGAARSDVYSDPFFALPDALLHHILSFLPAQEAVRTCLVARRWRHLWKSATGLRLICDGMGPEAVQKFQLFVDHLLLFRGRVTVEKFDLRFRNFSDVMDELRVSFWIRHVILCEVRMLRLENINNDGFELDKLPLVSRHLTRLEIVRVDINNSFCNFSNCPFLEHLHISHCYLTGSMKISSESLKHLNIRVCRFSNFTLNVPSLVSLWLNGDLFCMPVLNSMPSLQEAFIRDVDDEDCDLEHYQPLPFSGVSRNNKRLFLERLSQAEKLALLISESNVCKFWMDLDKYPIFGKLTTLLLNESCCVAPDFHALTCILNDSPVLEKLTLQLFSKGPKHKKELIGRYNPLDKSATIPELLKAIHIKCEVINDDVHEVLQFLSTLNIYFLFK</sequence>
<evidence type="ECO:0000313" key="4">
    <source>
        <dbReference type="Proteomes" id="UP000324897"/>
    </source>
</evidence>
<feature type="non-terminal residue" evidence="3">
    <location>
        <position position="1"/>
    </location>
</feature>
<feature type="region of interest" description="Disordered" evidence="1">
    <location>
        <begin position="25"/>
        <end position="51"/>
    </location>
</feature>
<name>A0A5J9URJ9_9POAL</name>
<evidence type="ECO:0000256" key="1">
    <source>
        <dbReference type="SAM" id="MobiDB-lite"/>
    </source>
</evidence>
<feature type="compositionally biased region" description="Low complexity" evidence="1">
    <location>
        <begin position="33"/>
        <end position="45"/>
    </location>
</feature>
<dbReference type="Gene3D" id="1.20.1280.50">
    <property type="match status" value="3"/>
</dbReference>
<dbReference type="EMBL" id="RWGY01000013">
    <property type="protein sequence ID" value="TVU26432.1"/>
    <property type="molecule type" value="Genomic_DNA"/>
</dbReference>
<dbReference type="PROSITE" id="PS50181">
    <property type="entry name" value="FBOX"/>
    <property type="match status" value="3"/>
</dbReference>
<dbReference type="PANTHER" id="PTHR34223">
    <property type="entry name" value="OS11G0201299 PROTEIN"/>
    <property type="match status" value="1"/>
</dbReference>
<evidence type="ECO:0000259" key="2">
    <source>
        <dbReference type="PROSITE" id="PS50181"/>
    </source>
</evidence>
<gene>
    <name evidence="3" type="ORF">EJB05_28979</name>
</gene>
<dbReference type="InterPro" id="IPR032675">
    <property type="entry name" value="LRR_dom_sf"/>
</dbReference>
<dbReference type="InterPro" id="IPR053197">
    <property type="entry name" value="F-box_SCFL_complex_component"/>
</dbReference>
<comment type="caution">
    <text evidence="3">The sequence shown here is derived from an EMBL/GenBank/DDBJ whole genome shotgun (WGS) entry which is preliminary data.</text>
</comment>
<feature type="domain" description="F-box" evidence="2">
    <location>
        <begin position="524"/>
        <end position="560"/>
    </location>
</feature>
<organism evidence="3 4">
    <name type="scientific">Eragrostis curvula</name>
    <name type="common">weeping love grass</name>
    <dbReference type="NCBI Taxonomy" id="38414"/>
    <lineage>
        <taxon>Eukaryota</taxon>
        <taxon>Viridiplantae</taxon>
        <taxon>Streptophyta</taxon>
        <taxon>Embryophyta</taxon>
        <taxon>Tracheophyta</taxon>
        <taxon>Spermatophyta</taxon>
        <taxon>Magnoliopsida</taxon>
        <taxon>Liliopsida</taxon>
        <taxon>Poales</taxon>
        <taxon>Poaceae</taxon>
        <taxon>PACMAD clade</taxon>
        <taxon>Chloridoideae</taxon>
        <taxon>Eragrostideae</taxon>
        <taxon>Eragrostidinae</taxon>
        <taxon>Eragrostis</taxon>
    </lineage>
</organism>
<dbReference type="Proteomes" id="UP000324897">
    <property type="component" value="Chromosome 2"/>
</dbReference>
<dbReference type="SUPFAM" id="SSF52047">
    <property type="entry name" value="RNI-like"/>
    <property type="match status" value="1"/>
</dbReference>
<accession>A0A5J9URJ9</accession>
<feature type="region of interest" description="Disordered" evidence="1">
    <location>
        <begin position="461"/>
        <end position="492"/>
    </location>
</feature>
<dbReference type="Gramene" id="TVU26432">
    <property type="protein sequence ID" value="TVU26432"/>
    <property type="gene ID" value="EJB05_28979"/>
</dbReference>
<feature type="domain" description="F-box" evidence="2">
    <location>
        <begin position="77"/>
        <end position="126"/>
    </location>
</feature>
<dbReference type="Gene3D" id="3.80.10.10">
    <property type="entry name" value="Ribonuclease Inhibitor"/>
    <property type="match status" value="2"/>
</dbReference>
<dbReference type="InterPro" id="IPR053781">
    <property type="entry name" value="F-box_AtFBL13-like"/>
</dbReference>
<dbReference type="SMART" id="SM00256">
    <property type="entry name" value="FBOX"/>
    <property type="match status" value="3"/>
</dbReference>
<dbReference type="CDD" id="cd22160">
    <property type="entry name" value="F-box_AtFBL13-like"/>
    <property type="match status" value="3"/>
</dbReference>
<dbReference type="SUPFAM" id="SSF52058">
    <property type="entry name" value="L domain-like"/>
    <property type="match status" value="1"/>
</dbReference>
<feature type="domain" description="F-box" evidence="2">
    <location>
        <begin position="977"/>
        <end position="1023"/>
    </location>
</feature>
<keyword evidence="4" id="KW-1185">Reference proteome</keyword>